<dbReference type="Proteomes" id="UP001163156">
    <property type="component" value="Chromosome"/>
</dbReference>
<feature type="domain" description="DUF6265" evidence="2">
    <location>
        <begin position="40"/>
        <end position="144"/>
    </location>
</feature>
<dbReference type="InterPro" id="IPR046232">
    <property type="entry name" value="DUF6265"/>
</dbReference>
<name>A0ABY6MI42_9BACT</name>
<gene>
    <name evidence="3" type="ORF">OM944_15595</name>
</gene>
<protein>
    <submittedName>
        <fullName evidence="3">DUF6265 family protein</fullName>
    </submittedName>
</protein>
<dbReference type="RefSeq" id="WP_264808551.1">
    <property type="nucleotide sequence ID" value="NZ_CP110226.1"/>
</dbReference>
<keyword evidence="1" id="KW-0732">Signal</keyword>
<evidence type="ECO:0000259" key="2">
    <source>
        <dbReference type="Pfam" id="PF19780"/>
    </source>
</evidence>
<dbReference type="Pfam" id="PF19780">
    <property type="entry name" value="DUF6265"/>
    <property type="match status" value="1"/>
</dbReference>
<evidence type="ECO:0000313" key="4">
    <source>
        <dbReference type="Proteomes" id="UP001163156"/>
    </source>
</evidence>
<proteinExistence type="predicted"/>
<evidence type="ECO:0000313" key="3">
    <source>
        <dbReference type="EMBL" id="UZD22087.1"/>
    </source>
</evidence>
<sequence length="164" mass="18903">MKTSILATLLILTSFTAFPQVKHLVEGQAPGKGNVSDLGWIQGYWTGPGLGGQCEEVWMPALDGHMIGTFRFWNDGKLVFSEFMHLIQEGETLYLKLKHFGADLKPWEEKEEWTVFQLIEMGENVVYFDGLTMMRRSDELVIQLTLNDEENQHAEEFRYQRGEL</sequence>
<reference evidence="3" key="1">
    <citation type="submission" date="2022-10" db="EMBL/GenBank/DDBJ databases">
        <title>Algoriphagus sp. a novel bacteria isolate from halophytes salicornia europaea.</title>
        <authorList>
            <person name="Peng Y."/>
            <person name="Jiang L."/>
            <person name="Lee J."/>
        </authorList>
    </citation>
    <scope>NUCLEOTIDE SEQUENCE</scope>
    <source>
        <strain evidence="3">TR-M5</strain>
    </source>
</reference>
<accession>A0ABY6MI42</accession>
<dbReference type="EMBL" id="CP110226">
    <property type="protein sequence ID" value="UZD22087.1"/>
    <property type="molecule type" value="Genomic_DNA"/>
</dbReference>
<evidence type="ECO:0000256" key="1">
    <source>
        <dbReference type="SAM" id="SignalP"/>
    </source>
</evidence>
<organism evidence="3 4">
    <name type="scientific">Algoriphagus halophytocola</name>
    <dbReference type="NCBI Taxonomy" id="2991499"/>
    <lineage>
        <taxon>Bacteria</taxon>
        <taxon>Pseudomonadati</taxon>
        <taxon>Bacteroidota</taxon>
        <taxon>Cytophagia</taxon>
        <taxon>Cytophagales</taxon>
        <taxon>Cyclobacteriaceae</taxon>
        <taxon>Algoriphagus</taxon>
    </lineage>
</organism>
<feature type="chain" id="PRO_5045465453" evidence="1">
    <location>
        <begin position="20"/>
        <end position="164"/>
    </location>
</feature>
<keyword evidence="4" id="KW-1185">Reference proteome</keyword>
<feature type="signal peptide" evidence="1">
    <location>
        <begin position="1"/>
        <end position="19"/>
    </location>
</feature>